<sequence length="345" mass="36509">MTHTYVFIGLTPSERSLLASIFALDADEGPGDALVPVGLDEAASAPDLLIVNGDDLAVAQRLSEAYPRALLVLVGEPRGAQAVRWPVMRRPLDLQGAVAVLSALDWPEPESGAPLPAPTQDDMGQDSVHAAPVTRPPSTAFPSEAMSSAFAPTTASAPLLSGSAPPPTQPLSARLAWAMSELEPPDAAPALRARPSPAEEPPRPPVRPADVLVVHARRGGQSPSLARGLRRMGYAVKAVNSPDQALTEMAHQPALFVFLDQASLGAQLLPLARALNALRTAPTQPPHLAVVARRGSPLDRLRVRLAGCAWMPVPINRDRLAEYLERRGLPRPTDNPSPGARGKMH</sequence>
<protein>
    <recommendedName>
        <fullName evidence="4">Response regulatory domain-containing protein</fullName>
    </recommendedName>
</protein>
<evidence type="ECO:0000313" key="2">
    <source>
        <dbReference type="EMBL" id="MFD1710598.1"/>
    </source>
</evidence>
<evidence type="ECO:0000313" key="3">
    <source>
        <dbReference type="Proteomes" id="UP001597304"/>
    </source>
</evidence>
<proteinExistence type="predicted"/>
<dbReference type="SUPFAM" id="SSF52172">
    <property type="entry name" value="CheY-like"/>
    <property type="match status" value="1"/>
</dbReference>
<organism evidence="2 3">
    <name type="scientific">Ottowia flava</name>
    <dbReference type="NCBI Taxonomy" id="2675430"/>
    <lineage>
        <taxon>Bacteria</taxon>
        <taxon>Pseudomonadati</taxon>
        <taxon>Pseudomonadota</taxon>
        <taxon>Betaproteobacteria</taxon>
        <taxon>Burkholderiales</taxon>
        <taxon>Comamonadaceae</taxon>
        <taxon>Ottowia</taxon>
    </lineage>
</organism>
<feature type="region of interest" description="Disordered" evidence="1">
    <location>
        <begin position="187"/>
        <end position="206"/>
    </location>
</feature>
<evidence type="ECO:0000256" key="1">
    <source>
        <dbReference type="SAM" id="MobiDB-lite"/>
    </source>
</evidence>
<reference evidence="3" key="1">
    <citation type="journal article" date="2019" name="Int. J. Syst. Evol. Microbiol.">
        <title>The Global Catalogue of Microorganisms (GCM) 10K type strain sequencing project: providing services to taxonomists for standard genome sequencing and annotation.</title>
        <authorList>
            <consortium name="The Broad Institute Genomics Platform"/>
            <consortium name="The Broad Institute Genome Sequencing Center for Infectious Disease"/>
            <person name="Wu L."/>
            <person name="Ma J."/>
        </authorList>
    </citation>
    <scope>NUCLEOTIDE SEQUENCE [LARGE SCALE GENOMIC DNA]</scope>
    <source>
        <strain evidence="3">LMG 29247</strain>
    </source>
</reference>
<dbReference type="RefSeq" id="WP_147912707.1">
    <property type="nucleotide sequence ID" value="NZ_JBHUEJ010000016.1"/>
</dbReference>
<name>A0ABW4KT15_9BURK</name>
<feature type="region of interest" description="Disordered" evidence="1">
    <location>
        <begin position="109"/>
        <end position="144"/>
    </location>
</feature>
<gene>
    <name evidence="2" type="ORF">ACFSF0_08275</name>
</gene>
<dbReference type="InterPro" id="IPR011006">
    <property type="entry name" value="CheY-like_superfamily"/>
</dbReference>
<feature type="region of interest" description="Disordered" evidence="1">
    <location>
        <begin position="326"/>
        <end position="345"/>
    </location>
</feature>
<keyword evidence="3" id="KW-1185">Reference proteome</keyword>
<accession>A0ABW4KT15</accession>
<dbReference type="EMBL" id="JBHUEJ010000016">
    <property type="protein sequence ID" value="MFD1710598.1"/>
    <property type="molecule type" value="Genomic_DNA"/>
</dbReference>
<dbReference type="Proteomes" id="UP001597304">
    <property type="component" value="Unassembled WGS sequence"/>
</dbReference>
<comment type="caution">
    <text evidence="2">The sequence shown here is derived from an EMBL/GenBank/DDBJ whole genome shotgun (WGS) entry which is preliminary data.</text>
</comment>
<evidence type="ECO:0008006" key="4">
    <source>
        <dbReference type="Google" id="ProtNLM"/>
    </source>
</evidence>